<dbReference type="SUPFAM" id="SSF81653">
    <property type="entry name" value="Calcium ATPase, transduction domain A"/>
    <property type="match status" value="1"/>
</dbReference>
<evidence type="ECO:0000256" key="2">
    <source>
        <dbReference type="ARBA" id="ARBA00022553"/>
    </source>
</evidence>
<dbReference type="PANTHER" id="PTHR45630:SF8">
    <property type="entry name" value="CATION-TRANSPORTING ATPASE"/>
    <property type="match status" value="1"/>
</dbReference>
<dbReference type="InterPro" id="IPR006544">
    <property type="entry name" value="P-type_TPase_V"/>
</dbReference>
<evidence type="ECO:0000256" key="3">
    <source>
        <dbReference type="ARBA" id="ARBA00022723"/>
    </source>
</evidence>
<keyword evidence="7" id="KW-1278">Translocase</keyword>
<feature type="transmembrane region" description="Helical" evidence="9">
    <location>
        <begin position="35"/>
        <end position="61"/>
    </location>
</feature>
<keyword evidence="6" id="KW-0460">Magnesium</keyword>
<comment type="catalytic activity">
    <reaction evidence="8">
        <text>ATP + H2O = ADP + phosphate + H(+)</text>
        <dbReference type="Rhea" id="RHEA:13065"/>
        <dbReference type="ChEBI" id="CHEBI:15377"/>
        <dbReference type="ChEBI" id="CHEBI:15378"/>
        <dbReference type="ChEBI" id="CHEBI:30616"/>
        <dbReference type="ChEBI" id="CHEBI:43474"/>
        <dbReference type="ChEBI" id="CHEBI:456216"/>
    </reaction>
</comment>
<feature type="domain" description="P-type ATPase A" evidence="10">
    <location>
        <begin position="78"/>
        <end position="196"/>
    </location>
</feature>
<evidence type="ECO:0000256" key="4">
    <source>
        <dbReference type="ARBA" id="ARBA00022741"/>
    </source>
</evidence>
<evidence type="ECO:0000256" key="5">
    <source>
        <dbReference type="ARBA" id="ARBA00022840"/>
    </source>
</evidence>
<feature type="transmembrane region" description="Helical" evidence="9">
    <location>
        <begin position="214"/>
        <end position="234"/>
    </location>
</feature>
<feature type="transmembrane region" description="Helical" evidence="9">
    <location>
        <begin position="278"/>
        <end position="301"/>
    </location>
</feature>
<keyword evidence="2" id="KW-0597">Phosphoprotein</keyword>
<keyword evidence="9" id="KW-0812">Transmembrane</keyword>
<keyword evidence="9" id="KW-0472">Membrane</keyword>
<dbReference type="InterPro" id="IPR059000">
    <property type="entry name" value="ATPase_P-type_domA"/>
</dbReference>
<keyword evidence="3" id="KW-0479">Metal-binding</keyword>
<accession>A0ABY6LVP8</accession>
<reference evidence="11 12" key="1">
    <citation type="submission" date="2022-03" db="EMBL/GenBank/DDBJ databases">
        <title>A chromosomal length assembly of Cordylochernes scorpioides.</title>
        <authorList>
            <person name="Zeh D."/>
            <person name="Zeh J."/>
        </authorList>
    </citation>
    <scope>NUCLEOTIDE SEQUENCE [LARGE SCALE GENOMIC DNA]</scope>
    <source>
        <strain evidence="11">IN4F17</strain>
        <tissue evidence="11">Whole Body</tissue>
    </source>
</reference>
<keyword evidence="4" id="KW-0547">Nucleotide-binding</keyword>
<evidence type="ECO:0000256" key="7">
    <source>
        <dbReference type="ARBA" id="ARBA00022967"/>
    </source>
</evidence>
<comment type="subcellular location">
    <subcellularLocation>
        <location evidence="1">Membrane</location>
        <topology evidence="1">Multi-pass membrane protein</topology>
    </subcellularLocation>
</comment>
<evidence type="ECO:0000313" key="12">
    <source>
        <dbReference type="Proteomes" id="UP001235939"/>
    </source>
</evidence>
<name>A0ABY6LVP8_9ARAC</name>
<keyword evidence="9" id="KW-1133">Transmembrane helix</keyword>
<evidence type="ECO:0000256" key="9">
    <source>
        <dbReference type="SAM" id="Phobius"/>
    </source>
</evidence>
<dbReference type="Gene3D" id="2.70.150.10">
    <property type="entry name" value="Calcium-transporting ATPase, cytoplasmic transduction domain A"/>
    <property type="match status" value="1"/>
</dbReference>
<evidence type="ECO:0000256" key="8">
    <source>
        <dbReference type="ARBA" id="ARBA00049360"/>
    </source>
</evidence>
<proteinExistence type="predicted"/>
<dbReference type="Pfam" id="PF00122">
    <property type="entry name" value="E1-E2_ATPase"/>
    <property type="match status" value="1"/>
</dbReference>
<evidence type="ECO:0000313" key="11">
    <source>
        <dbReference type="EMBL" id="UYV83810.1"/>
    </source>
</evidence>
<protein>
    <recommendedName>
        <fullName evidence="10">P-type ATPase A domain-containing protein</fullName>
    </recommendedName>
</protein>
<dbReference type="InterPro" id="IPR008250">
    <property type="entry name" value="ATPase_P-typ_transduc_dom_A_sf"/>
</dbReference>
<sequence>MEYKRCSSCIPGSGALTGYYQPGQLIPGFLIKGPFYIYQVFIVIIWSVQLYVEFAVCIVLLSVISQSKALRDAVHSHSVVTILRDGQEEQLSSAELVPGDILVLESGDATLECDAVLLEGSCVVNESMLTGESIPITKTALTTMSTERYSFNVHKRNTLYCGTTVLHSRSVDSPKAKAVVIRTGYATAKGELVRAILFPRPIDFKLYSDLYKSMICFLFLAFTEFSTNLLLLSYSSNSSEVLSVTDILEANGLPDISVHKPAIGDLQGYRVQARALDIAIIVLDVATFVVPPVLPAVLTSINAHGQLRLRRQAIFCLNTRYINFCGGLDVVCFDKVLSFFPTYSTLKIEYFEIS</sequence>
<dbReference type="InterPro" id="IPR023298">
    <property type="entry name" value="ATPase_P-typ_TM_dom_sf"/>
</dbReference>
<keyword evidence="12" id="KW-1185">Reference proteome</keyword>
<evidence type="ECO:0000256" key="6">
    <source>
        <dbReference type="ARBA" id="ARBA00022842"/>
    </source>
</evidence>
<dbReference type="EMBL" id="CP092886">
    <property type="protein sequence ID" value="UYV83810.1"/>
    <property type="molecule type" value="Genomic_DNA"/>
</dbReference>
<keyword evidence="5" id="KW-0067">ATP-binding</keyword>
<evidence type="ECO:0000256" key="1">
    <source>
        <dbReference type="ARBA" id="ARBA00004141"/>
    </source>
</evidence>
<organism evidence="11 12">
    <name type="scientific">Cordylochernes scorpioides</name>
    <dbReference type="NCBI Taxonomy" id="51811"/>
    <lineage>
        <taxon>Eukaryota</taxon>
        <taxon>Metazoa</taxon>
        <taxon>Ecdysozoa</taxon>
        <taxon>Arthropoda</taxon>
        <taxon>Chelicerata</taxon>
        <taxon>Arachnida</taxon>
        <taxon>Pseudoscorpiones</taxon>
        <taxon>Cheliferoidea</taxon>
        <taxon>Chernetidae</taxon>
        <taxon>Cordylochernes</taxon>
    </lineage>
</organism>
<dbReference type="PANTHER" id="PTHR45630">
    <property type="entry name" value="CATION-TRANSPORTING ATPASE-RELATED"/>
    <property type="match status" value="1"/>
</dbReference>
<gene>
    <name evidence="11" type="ORF">LAZ67_X000235</name>
</gene>
<dbReference type="SUPFAM" id="SSF81665">
    <property type="entry name" value="Calcium ATPase, transmembrane domain M"/>
    <property type="match status" value="1"/>
</dbReference>
<evidence type="ECO:0000259" key="10">
    <source>
        <dbReference type="Pfam" id="PF00122"/>
    </source>
</evidence>
<dbReference type="Proteomes" id="UP001235939">
    <property type="component" value="Chromosome X"/>
</dbReference>